<dbReference type="Proteomes" id="UP000234789">
    <property type="component" value="Unassembled WGS sequence"/>
</dbReference>
<organism evidence="1 2">
    <name type="scientific">Paenibacillus pasadenensis</name>
    <dbReference type="NCBI Taxonomy" id="217090"/>
    <lineage>
        <taxon>Bacteria</taxon>
        <taxon>Bacillati</taxon>
        <taxon>Bacillota</taxon>
        <taxon>Bacilli</taxon>
        <taxon>Bacillales</taxon>
        <taxon>Paenibacillaceae</taxon>
        <taxon>Paenibacillus</taxon>
    </lineage>
</organism>
<reference evidence="1 2" key="1">
    <citation type="submission" date="2017-05" db="EMBL/GenBank/DDBJ databases">
        <title>Functional genome analysis of Paenibacillus pasadenensis strain R16: insights on endophytic life style and antifungal activity.</title>
        <authorList>
            <person name="Passera A."/>
            <person name="Marcolungo L."/>
            <person name="Casati P."/>
            <person name="Brasca M."/>
            <person name="Quaglino F."/>
            <person name="Delledonne M."/>
        </authorList>
    </citation>
    <scope>NUCLEOTIDE SEQUENCE [LARGE SCALE GENOMIC DNA]</scope>
    <source>
        <strain evidence="1 2">R16</strain>
    </source>
</reference>
<evidence type="ECO:0000313" key="1">
    <source>
        <dbReference type="EMBL" id="PLT47693.1"/>
    </source>
</evidence>
<sequence length="79" mass="9214">MQKNLTLRTGEIFFVRNSLKFYHNEADAKKERPADAEPLFRPCKKESLLLEQAAEKHTRPFLMDLEETVQFILSTAIMS</sequence>
<proteinExistence type="predicted"/>
<dbReference type="AlphaFoldDB" id="A0A2N5NBJ1"/>
<evidence type="ECO:0000313" key="2">
    <source>
        <dbReference type="Proteomes" id="UP000234789"/>
    </source>
</evidence>
<dbReference type="EMBL" id="NFEZ01000003">
    <property type="protein sequence ID" value="PLT47693.1"/>
    <property type="molecule type" value="Genomic_DNA"/>
</dbReference>
<name>A0A2N5NBJ1_9BACL</name>
<keyword evidence="2" id="KW-1185">Reference proteome</keyword>
<protein>
    <submittedName>
        <fullName evidence="1">Uncharacterized protein</fullName>
    </submittedName>
</protein>
<accession>A0A2N5NBJ1</accession>
<comment type="caution">
    <text evidence="1">The sequence shown here is derived from an EMBL/GenBank/DDBJ whole genome shotgun (WGS) entry which is preliminary data.</text>
</comment>
<gene>
    <name evidence="1" type="ORF">B8V81_1917</name>
</gene>